<proteinExistence type="predicted"/>
<evidence type="ECO:0000313" key="2">
    <source>
        <dbReference type="Proteomes" id="UP000325690"/>
    </source>
</evidence>
<keyword evidence="2" id="KW-1185">Reference proteome</keyword>
<dbReference type="EMBL" id="ANBP01000023">
    <property type="protein sequence ID" value="KAB7754551.1"/>
    <property type="molecule type" value="Genomic_DNA"/>
</dbReference>
<protein>
    <submittedName>
        <fullName evidence="1">Oxidoreductase</fullName>
    </submittedName>
</protein>
<evidence type="ECO:0000313" key="1">
    <source>
        <dbReference type="EMBL" id="KAB7754551.1"/>
    </source>
</evidence>
<dbReference type="AlphaFoldDB" id="A0A5N5UY62"/>
<organism evidence="1 2">
    <name type="scientific">Mycolicibacterium phlei DSM 43239 = CCUG 21000</name>
    <dbReference type="NCBI Taxonomy" id="1226750"/>
    <lineage>
        <taxon>Bacteria</taxon>
        <taxon>Bacillati</taxon>
        <taxon>Actinomycetota</taxon>
        <taxon>Actinomycetes</taxon>
        <taxon>Mycobacteriales</taxon>
        <taxon>Mycobacteriaceae</taxon>
        <taxon>Mycolicibacterium</taxon>
    </lineage>
</organism>
<comment type="caution">
    <text evidence="1">The sequence shown here is derived from an EMBL/GenBank/DDBJ whole genome shotgun (WGS) entry which is preliminary data.</text>
</comment>
<dbReference type="Proteomes" id="UP000325690">
    <property type="component" value="Unassembled WGS sequence"/>
</dbReference>
<dbReference type="RefSeq" id="WP_003890999.1">
    <property type="nucleotide sequence ID" value="NZ_ANBO01000012.1"/>
</dbReference>
<accession>A0A5N5UY62</accession>
<dbReference type="GeneID" id="74300488"/>
<reference evidence="1 2" key="1">
    <citation type="submission" date="2012-10" db="EMBL/GenBank/DDBJ databases">
        <title>The draft sequence of the Mycobacterium pheli genome.</title>
        <authorList>
            <person name="Pettersson B.M.F."/>
            <person name="Das S."/>
            <person name="Dasgupta S."/>
            <person name="Bhattacharya A."/>
            <person name="Kirsebom L.A."/>
        </authorList>
    </citation>
    <scope>NUCLEOTIDE SEQUENCE [LARGE SCALE GENOMIC DNA]</scope>
    <source>
        <strain evidence="1 2">CCUG 21000</strain>
    </source>
</reference>
<gene>
    <name evidence="1" type="ORF">MPHL21000_15485</name>
</gene>
<sequence length="84" mass="8906">MSNISQNDRIDDVAPGDIVTVDRDGTAGPAKVVHKEDVDGGFLLTFEAADAQTFQVRYPAGARVTRALEAKWGSAQSPTPHNPG</sequence>
<name>A0A5N5UY62_MYCPH</name>